<dbReference type="CDD" id="cd20303">
    <property type="entry name" value="cupin_ChrR_1"/>
    <property type="match status" value="1"/>
</dbReference>
<sequence length="224" mass="24598">MAAFTPLRMARDLPVCIRLDEQCWQTAPQAPVKRWPLEREAPEQGQVTSLVEYLPGARFPEHRHPAGEEILVLSGIFSDEGGNYPAGSYLRSPAASSHSPFSEQGCLLFVKLNQFAADDRQTLRLSPDSLQWEATAPGQQQCRLHAHGCEQTLLVDCVGGALLQMPAQDGGELLVLHGALQERGPEAVAVLPAHSWVRDPALTQRRFQALEPSRVLLKLGALRV</sequence>
<evidence type="ECO:0000313" key="2">
    <source>
        <dbReference type="EMBL" id="KKO03938.1"/>
    </source>
</evidence>
<gene>
    <name evidence="2" type="ORF">LCGC14_0093650</name>
</gene>
<proteinExistence type="predicted"/>
<dbReference type="AlphaFoldDB" id="A0A0F9VVF8"/>
<dbReference type="EMBL" id="LAZR01000025">
    <property type="protein sequence ID" value="KKO03938.1"/>
    <property type="molecule type" value="Genomic_DNA"/>
</dbReference>
<dbReference type="InterPro" id="IPR014710">
    <property type="entry name" value="RmlC-like_jellyroll"/>
</dbReference>
<organism evidence="2">
    <name type="scientific">marine sediment metagenome</name>
    <dbReference type="NCBI Taxonomy" id="412755"/>
    <lineage>
        <taxon>unclassified sequences</taxon>
        <taxon>metagenomes</taxon>
        <taxon>ecological metagenomes</taxon>
    </lineage>
</organism>
<dbReference type="SUPFAM" id="SSF51182">
    <property type="entry name" value="RmlC-like cupins"/>
    <property type="match status" value="1"/>
</dbReference>
<name>A0A0F9VVF8_9ZZZZ</name>
<comment type="caution">
    <text evidence="2">The sequence shown here is derived from an EMBL/GenBank/DDBJ whole genome shotgun (WGS) entry which is preliminary data.</text>
</comment>
<accession>A0A0F9VVF8</accession>
<dbReference type="InterPro" id="IPR025979">
    <property type="entry name" value="ChrR-like_cupin_dom"/>
</dbReference>
<protein>
    <recommendedName>
        <fullName evidence="1">ChrR-like cupin domain-containing protein</fullName>
    </recommendedName>
</protein>
<feature type="domain" description="ChrR-like cupin" evidence="1">
    <location>
        <begin position="16"/>
        <end position="116"/>
    </location>
</feature>
<dbReference type="Gene3D" id="2.60.120.10">
    <property type="entry name" value="Jelly Rolls"/>
    <property type="match status" value="1"/>
</dbReference>
<dbReference type="InterPro" id="IPR011051">
    <property type="entry name" value="RmlC_Cupin_sf"/>
</dbReference>
<evidence type="ECO:0000259" key="1">
    <source>
        <dbReference type="Pfam" id="PF12973"/>
    </source>
</evidence>
<reference evidence="2" key="1">
    <citation type="journal article" date="2015" name="Nature">
        <title>Complex archaea that bridge the gap between prokaryotes and eukaryotes.</title>
        <authorList>
            <person name="Spang A."/>
            <person name="Saw J.H."/>
            <person name="Jorgensen S.L."/>
            <person name="Zaremba-Niedzwiedzka K."/>
            <person name="Martijn J."/>
            <person name="Lind A.E."/>
            <person name="van Eijk R."/>
            <person name="Schleper C."/>
            <person name="Guy L."/>
            <person name="Ettema T.J."/>
        </authorList>
    </citation>
    <scope>NUCLEOTIDE SEQUENCE</scope>
</reference>
<dbReference type="Pfam" id="PF12973">
    <property type="entry name" value="Cupin_7"/>
    <property type="match status" value="1"/>
</dbReference>